<organism evidence="2 3">
    <name type="scientific">Brevibacillus centrosporus</name>
    <dbReference type="NCBI Taxonomy" id="54910"/>
    <lineage>
        <taxon>Bacteria</taxon>
        <taxon>Bacillati</taxon>
        <taxon>Bacillota</taxon>
        <taxon>Bacilli</taxon>
        <taxon>Bacillales</taxon>
        <taxon>Paenibacillaceae</taxon>
        <taxon>Brevibacillus</taxon>
    </lineage>
</organism>
<dbReference type="EMBL" id="FORT01000002">
    <property type="protein sequence ID" value="SFJ08502.1"/>
    <property type="molecule type" value="Genomic_DNA"/>
</dbReference>
<dbReference type="Proteomes" id="UP000198915">
    <property type="component" value="Unassembled WGS sequence"/>
</dbReference>
<dbReference type="RefSeq" id="WP_170184282.1">
    <property type="nucleotide sequence ID" value="NZ_BJOE01000001.1"/>
</dbReference>
<evidence type="ECO:0000313" key="3">
    <source>
        <dbReference type="Proteomes" id="UP000198915"/>
    </source>
</evidence>
<protein>
    <submittedName>
        <fullName evidence="2">Uncharacterized protein</fullName>
    </submittedName>
</protein>
<sequence length="56" mass="6707">MDQAIQLRDEIQRLQELTREHQRKLLALQKNCAHQFQETALSRTCVKCLLTESLYY</sequence>
<gene>
    <name evidence="2" type="ORF">SAMN05518846_10266</name>
</gene>
<evidence type="ECO:0000256" key="1">
    <source>
        <dbReference type="SAM" id="Coils"/>
    </source>
</evidence>
<dbReference type="AlphaFoldDB" id="A0A1I3NH42"/>
<feature type="coiled-coil region" evidence="1">
    <location>
        <begin position="4"/>
        <end position="31"/>
    </location>
</feature>
<name>A0A1I3NH42_9BACL</name>
<proteinExistence type="predicted"/>
<evidence type="ECO:0000313" key="2">
    <source>
        <dbReference type="EMBL" id="SFJ08502.1"/>
    </source>
</evidence>
<keyword evidence="3" id="KW-1185">Reference proteome</keyword>
<accession>A0A1I3NH42</accession>
<keyword evidence="1" id="KW-0175">Coiled coil</keyword>
<reference evidence="3" key="1">
    <citation type="submission" date="2016-10" db="EMBL/GenBank/DDBJ databases">
        <authorList>
            <person name="Varghese N."/>
            <person name="Submissions S."/>
        </authorList>
    </citation>
    <scope>NUCLEOTIDE SEQUENCE [LARGE SCALE GENOMIC DNA]</scope>
    <source>
        <strain evidence="3">OK042</strain>
    </source>
</reference>